<dbReference type="GO" id="GO:0003729">
    <property type="term" value="F:mRNA binding"/>
    <property type="evidence" value="ECO:0007669"/>
    <property type="project" value="UniProtKB-UniRule"/>
</dbReference>
<feature type="region of interest" description="Disordered" evidence="2">
    <location>
        <begin position="170"/>
        <end position="205"/>
    </location>
</feature>
<feature type="compositionally biased region" description="Low complexity" evidence="2">
    <location>
        <begin position="251"/>
        <end position="265"/>
    </location>
</feature>
<evidence type="ECO:0000259" key="3">
    <source>
        <dbReference type="PROSITE" id="PS50882"/>
    </source>
</evidence>
<evidence type="ECO:0000313" key="4">
    <source>
        <dbReference type="EMBL" id="KAK9139122.1"/>
    </source>
</evidence>
<feature type="compositionally biased region" description="Low complexity" evidence="2">
    <location>
        <begin position="644"/>
        <end position="658"/>
    </location>
</feature>
<keyword evidence="1" id="KW-0694">RNA-binding</keyword>
<comment type="similarity">
    <text evidence="1">Belongs to the YTHDF family.</text>
</comment>
<organism evidence="4 5">
    <name type="scientific">Stephania cephalantha</name>
    <dbReference type="NCBI Taxonomy" id="152367"/>
    <lineage>
        <taxon>Eukaryota</taxon>
        <taxon>Viridiplantae</taxon>
        <taxon>Streptophyta</taxon>
        <taxon>Embryophyta</taxon>
        <taxon>Tracheophyta</taxon>
        <taxon>Spermatophyta</taxon>
        <taxon>Magnoliopsida</taxon>
        <taxon>Ranunculales</taxon>
        <taxon>Menispermaceae</taxon>
        <taxon>Menispermoideae</taxon>
        <taxon>Cissampelideae</taxon>
        <taxon>Stephania</taxon>
    </lineage>
</organism>
<feature type="region of interest" description="Disordered" evidence="2">
    <location>
        <begin position="220"/>
        <end position="271"/>
    </location>
</feature>
<gene>
    <name evidence="4" type="ORF">Scep_008803</name>
</gene>
<dbReference type="Pfam" id="PF04146">
    <property type="entry name" value="YTH"/>
    <property type="match status" value="1"/>
</dbReference>
<comment type="caution">
    <text evidence="4">The sequence shown here is derived from an EMBL/GenBank/DDBJ whole genome shotgun (WGS) entry which is preliminary data.</text>
</comment>
<feature type="region of interest" description="Disordered" evidence="2">
    <location>
        <begin position="635"/>
        <end position="658"/>
    </location>
</feature>
<dbReference type="AlphaFoldDB" id="A0AAP0JS30"/>
<sequence length="710" mass="76581">MSPSRGGSPIMKGYKGSEQGENYLFKGPEANPHLATTPSLEQVEVMDSEGPPEFIVDQGLYYPAATNYYGYYCTGFEPNGEWDEHQRFLGLAGHDLHYAGLQTESLPYVYYTPTYGYGQSPYNPYNPYIPGAIVGVDGPFVGMQQYYTGSTYQHPSQTYLPLVVQPTIDSIPNGGMESHLSSAGPSSGNGPTGPGSKLKTSPSAGSVKVSSYSALADGRAESTALNNSHNSGKRSELSKANAASSKHPVASTSTTTRTVSHSATSQVPQVHSLGDPLKVATTVTNGYNDIGANGRGWAVVDKFRPRFQYGGVLNNGSGNPDFLGEQNRGPRTNRAKSQWMPSFPVESYTPKEGSDSTPGKIVISVDDYNKEDFPANYPGAKFFVIKSYSEDDVHKSIKYSVWSSTPNGNKRLDSAFEEARKTAAGKQSVCPVFLFFSVNASGQFCGVAEMTGPVDFNRDMEFWQQNKWSGSFPVKWHIIKDVPNNNFRRIILENNENKPVTNSRDTQEIQFKQGMEMLNIFKSHSFKTSILDDFMYYEERQKIMQEEKARLLGKSYDSSFFLPAIVLFNKPTSSGDQPPNNSGKVASNDKQFLAKADGPVPSSSGVVNTKPVVVGDVSIAVSALKIGSLTIDPKQAEATEPRPSASAVTATTSRSGSTDVVTVGSMPVKVNGFSESSAILTVGTIPIVPKAATAVPDNSVTSTASPRSGA</sequence>
<dbReference type="EMBL" id="JBBNAG010000004">
    <property type="protein sequence ID" value="KAK9139122.1"/>
    <property type="molecule type" value="Genomic_DNA"/>
</dbReference>
<evidence type="ECO:0000256" key="1">
    <source>
        <dbReference type="RuleBase" id="RU369095"/>
    </source>
</evidence>
<evidence type="ECO:0000313" key="5">
    <source>
        <dbReference type="Proteomes" id="UP001419268"/>
    </source>
</evidence>
<evidence type="ECO:0000256" key="2">
    <source>
        <dbReference type="SAM" id="MobiDB-lite"/>
    </source>
</evidence>
<dbReference type="GO" id="GO:0061157">
    <property type="term" value="P:mRNA destabilization"/>
    <property type="evidence" value="ECO:0007669"/>
    <property type="project" value="TreeGrafter"/>
</dbReference>
<dbReference type="Proteomes" id="UP001419268">
    <property type="component" value="Unassembled WGS sequence"/>
</dbReference>
<name>A0AAP0JS30_9MAGN</name>
<dbReference type="Gene3D" id="3.10.590.10">
    <property type="entry name" value="ph1033 like domains"/>
    <property type="match status" value="1"/>
</dbReference>
<dbReference type="PANTHER" id="PTHR12357">
    <property type="entry name" value="YTH YT521-B HOMOLOGY DOMAIN-CONTAINING"/>
    <property type="match status" value="1"/>
</dbReference>
<dbReference type="PANTHER" id="PTHR12357:SF92">
    <property type="entry name" value="YTH DOMAIN-CONTAINING FAMILY PROTEIN"/>
    <property type="match status" value="1"/>
</dbReference>
<dbReference type="GO" id="GO:1990247">
    <property type="term" value="F:N6-methyladenosine-containing RNA reader activity"/>
    <property type="evidence" value="ECO:0007669"/>
    <property type="project" value="UniProtKB-UniRule"/>
</dbReference>
<keyword evidence="5" id="KW-1185">Reference proteome</keyword>
<dbReference type="InterPro" id="IPR007275">
    <property type="entry name" value="YTH_domain"/>
</dbReference>
<reference evidence="4 5" key="1">
    <citation type="submission" date="2024-01" db="EMBL/GenBank/DDBJ databases">
        <title>Genome assemblies of Stephania.</title>
        <authorList>
            <person name="Yang L."/>
        </authorList>
    </citation>
    <scope>NUCLEOTIDE SEQUENCE [LARGE SCALE GENOMIC DNA]</scope>
    <source>
        <strain evidence="4">JXDWG</strain>
        <tissue evidence="4">Leaf</tissue>
    </source>
</reference>
<dbReference type="GO" id="GO:0005737">
    <property type="term" value="C:cytoplasm"/>
    <property type="evidence" value="ECO:0007669"/>
    <property type="project" value="TreeGrafter"/>
</dbReference>
<dbReference type="PROSITE" id="PS50882">
    <property type="entry name" value="YTH"/>
    <property type="match status" value="1"/>
</dbReference>
<dbReference type="InterPro" id="IPR045168">
    <property type="entry name" value="YTH_prot"/>
</dbReference>
<proteinExistence type="inferred from homology"/>
<dbReference type="CDD" id="cd21134">
    <property type="entry name" value="YTH"/>
    <property type="match status" value="1"/>
</dbReference>
<protein>
    <recommendedName>
        <fullName evidence="1">YTH domain-containing family protein</fullName>
    </recommendedName>
</protein>
<accession>A0AAP0JS30</accession>
<comment type="function">
    <text evidence="1">Specifically recognizes and binds N6-methyladenosine (m6A)-containing RNAs, and regulates mRNA stability. M6A is a modification present at internal sites of mRNAs and some non-coding RNAs and plays a role in mRNA stability and processing.</text>
</comment>
<feature type="domain" description="YTH" evidence="3">
    <location>
        <begin position="380"/>
        <end position="521"/>
    </location>
</feature>
<feature type="region of interest" description="Disordered" evidence="2">
    <location>
        <begin position="316"/>
        <end position="356"/>
    </location>
</feature>